<protein>
    <submittedName>
        <fullName evidence="1">Uncharacterized protein</fullName>
    </submittedName>
</protein>
<comment type="caution">
    <text evidence="1">The sequence shown here is derived from an EMBL/GenBank/DDBJ whole genome shotgun (WGS) entry which is preliminary data.</text>
</comment>
<accession>A0A813FD77</accession>
<evidence type="ECO:0000313" key="1">
    <source>
        <dbReference type="EMBL" id="CAE8612169.1"/>
    </source>
</evidence>
<dbReference type="EMBL" id="CAJNNV010025091">
    <property type="protein sequence ID" value="CAE8612169.1"/>
    <property type="molecule type" value="Genomic_DNA"/>
</dbReference>
<evidence type="ECO:0000313" key="2">
    <source>
        <dbReference type="Proteomes" id="UP000654075"/>
    </source>
</evidence>
<keyword evidence="2" id="KW-1185">Reference proteome</keyword>
<reference evidence="1" key="1">
    <citation type="submission" date="2021-02" db="EMBL/GenBank/DDBJ databases">
        <authorList>
            <person name="Dougan E. K."/>
            <person name="Rhodes N."/>
            <person name="Thang M."/>
            <person name="Chan C."/>
        </authorList>
    </citation>
    <scope>NUCLEOTIDE SEQUENCE</scope>
</reference>
<dbReference type="AlphaFoldDB" id="A0A813FD77"/>
<sequence>MQQPGLRDEFRFKDDEGIIEFPNALASTIVKSEARDGVEPSIIWVADAGPVVEELAVPEAASDSSDDIGTATVSFATLPISNLVHVVTLLARSGIHAVTDCRAVAQAFDKMNQQVMGDVEAPINVGEIKGQASFFKAQAVPHFRNADWRFDAEKDFRAEISLFNGCPLFNNFLPPRQELDLAAIGQSQPAGTGRRRKAVGIIAPRKHHSRPSLLWPRLRSIGSSWDRWKAVTAFACTAGAVYHLPNCLGLTRNASLPRMQIASSV</sequence>
<dbReference type="Proteomes" id="UP000654075">
    <property type="component" value="Unassembled WGS sequence"/>
</dbReference>
<gene>
    <name evidence="1" type="ORF">PGLA1383_LOCUS29969</name>
</gene>
<name>A0A813FD77_POLGL</name>
<organism evidence="1 2">
    <name type="scientific">Polarella glacialis</name>
    <name type="common">Dinoflagellate</name>
    <dbReference type="NCBI Taxonomy" id="89957"/>
    <lineage>
        <taxon>Eukaryota</taxon>
        <taxon>Sar</taxon>
        <taxon>Alveolata</taxon>
        <taxon>Dinophyceae</taxon>
        <taxon>Suessiales</taxon>
        <taxon>Suessiaceae</taxon>
        <taxon>Polarella</taxon>
    </lineage>
</organism>
<proteinExistence type="predicted"/>